<organism evidence="7 8">
    <name type="scientific">Bimuria novae-zelandiae CBS 107.79</name>
    <dbReference type="NCBI Taxonomy" id="1447943"/>
    <lineage>
        <taxon>Eukaryota</taxon>
        <taxon>Fungi</taxon>
        <taxon>Dikarya</taxon>
        <taxon>Ascomycota</taxon>
        <taxon>Pezizomycotina</taxon>
        <taxon>Dothideomycetes</taxon>
        <taxon>Pleosporomycetidae</taxon>
        <taxon>Pleosporales</taxon>
        <taxon>Massarineae</taxon>
        <taxon>Didymosphaeriaceae</taxon>
        <taxon>Bimuria</taxon>
    </lineage>
</organism>
<name>A0A6A5VKC3_9PLEO</name>
<dbReference type="GO" id="GO:0070761">
    <property type="term" value="C:pre-snoRNP complex"/>
    <property type="evidence" value="ECO:0007669"/>
    <property type="project" value="TreeGrafter"/>
</dbReference>
<gene>
    <name evidence="7" type="ORF">BU23DRAFT_251811</name>
</gene>
<keyword evidence="3" id="KW-0862">Zinc</keyword>
<dbReference type="GO" id="GO:0048254">
    <property type="term" value="P:snoRNA localization"/>
    <property type="evidence" value="ECO:0007669"/>
    <property type="project" value="TreeGrafter"/>
</dbReference>
<evidence type="ECO:0000256" key="1">
    <source>
        <dbReference type="ARBA" id="ARBA00022723"/>
    </source>
</evidence>
<evidence type="ECO:0000313" key="7">
    <source>
        <dbReference type="EMBL" id="KAF1978123.1"/>
    </source>
</evidence>
<dbReference type="InterPro" id="IPR007529">
    <property type="entry name" value="Znf_HIT"/>
</dbReference>
<dbReference type="AlphaFoldDB" id="A0A6A5VKC3"/>
<dbReference type="InterPro" id="IPR013087">
    <property type="entry name" value="Znf_C2H2_type"/>
</dbReference>
<dbReference type="GO" id="GO:0008270">
    <property type="term" value="F:zinc ion binding"/>
    <property type="evidence" value="ECO:0007669"/>
    <property type="project" value="UniProtKB-UniRule"/>
</dbReference>
<dbReference type="PROSITE" id="PS00028">
    <property type="entry name" value="ZINC_FINGER_C2H2_1"/>
    <property type="match status" value="1"/>
</dbReference>
<dbReference type="CDD" id="cd23024">
    <property type="entry name" value="zf-HIT_ZNHIT2-3"/>
    <property type="match status" value="1"/>
</dbReference>
<proteinExistence type="predicted"/>
<feature type="compositionally biased region" description="Basic and acidic residues" evidence="5">
    <location>
        <begin position="142"/>
        <end position="156"/>
    </location>
</feature>
<dbReference type="EMBL" id="ML976661">
    <property type="protein sequence ID" value="KAF1978123.1"/>
    <property type="molecule type" value="Genomic_DNA"/>
</dbReference>
<dbReference type="GO" id="GO:0000492">
    <property type="term" value="P:box C/D snoRNP assembly"/>
    <property type="evidence" value="ECO:0007669"/>
    <property type="project" value="TreeGrafter"/>
</dbReference>
<dbReference type="PANTHER" id="PTHR13483">
    <property type="entry name" value="BOX C_D SNORNA PROTEIN 1-RELATED"/>
    <property type="match status" value="1"/>
</dbReference>
<sequence length="199" mass="21877">MSDPTICGICAAAPKKYKCPTCALPYCSLPCFKAHKPTHASSPSEAVSTTEPAALVLPTPAAPPPPVPKYLRAKKDFSPLGADARFQELLKHHPTLLPTLQRVYAATIEPEENDAPRPRGMRGRGARGHWRGRGRGRGGWGGDDRPRWTPKRGDEDAMRMLKGLREGRRGEVEKEGIGEFVRLVGEMFGEGRKEDEERG</sequence>
<feature type="compositionally biased region" description="Basic residues" evidence="5">
    <location>
        <begin position="119"/>
        <end position="136"/>
    </location>
</feature>
<evidence type="ECO:0000256" key="4">
    <source>
        <dbReference type="PROSITE-ProRule" id="PRU00453"/>
    </source>
</evidence>
<evidence type="ECO:0000256" key="3">
    <source>
        <dbReference type="ARBA" id="ARBA00022833"/>
    </source>
</evidence>
<dbReference type="Proteomes" id="UP000800036">
    <property type="component" value="Unassembled WGS sequence"/>
</dbReference>
<keyword evidence="8" id="KW-1185">Reference proteome</keyword>
<keyword evidence="1" id="KW-0479">Metal-binding</keyword>
<feature type="region of interest" description="Disordered" evidence="5">
    <location>
        <begin position="112"/>
        <end position="156"/>
    </location>
</feature>
<feature type="domain" description="HIT-type" evidence="6">
    <location>
        <begin position="7"/>
        <end position="40"/>
    </location>
</feature>
<dbReference type="PANTHER" id="PTHR13483:SF11">
    <property type="entry name" value="ZINC FINGER HIT DOMAIN-CONTAINING PROTEIN 3"/>
    <property type="match status" value="1"/>
</dbReference>
<protein>
    <recommendedName>
        <fullName evidence="6">HIT-type domain-containing protein</fullName>
    </recommendedName>
</protein>
<evidence type="ECO:0000256" key="2">
    <source>
        <dbReference type="ARBA" id="ARBA00022771"/>
    </source>
</evidence>
<keyword evidence="2 4" id="KW-0863">Zinc-finger</keyword>
<evidence type="ECO:0000256" key="5">
    <source>
        <dbReference type="SAM" id="MobiDB-lite"/>
    </source>
</evidence>
<dbReference type="Gene3D" id="3.30.60.190">
    <property type="match status" value="1"/>
</dbReference>
<dbReference type="Pfam" id="PF04438">
    <property type="entry name" value="zf-HIT"/>
    <property type="match status" value="1"/>
</dbReference>
<evidence type="ECO:0000313" key="8">
    <source>
        <dbReference type="Proteomes" id="UP000800036"/>
    </source>
</evidence>
<dbReference type="OrthoDB" id="18412at2759"/>
<evidence type="ECO:0000259" key="6">
    <source>
        <dbReference type="PROSITE" id="PS51083"/>
    </source>
</evidence>
<dbReference type="SUPFAM" id="SSF144232">
    <property type="entry name" value="HIT/MYND zinc finger-like"/>
    <property type="match status" value="1"/>
</dbReference>
<dbReference type="InterPro" id="IPR051639">
    <property type="entry name" value="BCD1"/>
</dbReference>
<reference evidence="7" key="1">
    <citation type="journal article" date="2020" name="Stud. Mycol.">
        <title>101 Dothideomycetes genomes: a test case for predicting lifestyles and emergence of pathogens.</title>
        <authorList>
            <person name="Haridas S."/>
            <person name="Albert R."/>
            <person name="Binder M."/>
            <person name="Bloem J."/>
            <person name="Labutti K."/>
            <person name="Salamov A."/>
            <person name="Andreopoulos B."/>
            <person name="Baker S."/>
            <person name="Barry K."/>
            <person name="Bills G."/>
            <person name="Bluhm B."/>
            <person name="Cannon C."/>
            <person name="Castanera R."/>
            <person name="Culley D."/>
            <person name="Daum C."/>
            <person name="Ezra D."/>
            <person name="Gonzalez J."/>
            <person name="Henrissat B."/>
            <person name="Kuo A."/>
            <person name="Liang C."/>
            <person name="Lipzen A."/>
            <person name="Lutzoni F."/>
            <person name="Magnuson J."/>
            <person name="Mondo S."/>
            <person name="Nolan M."/>
            <person name="Ohm R."/>
            <person name="Pangilinan J."/>
            <person name="Park H.-J."/>
            <person name="Ramirez L."/>
            <person name="Alfaro M."/>
            <person name="Sun H."/>
            <person name="Tritt A."/>
            <person name="Yoshinaga Y."/>
            <person name="Zwiers L.-H."/>
            <person name="Turgeon B."/>
            <person name="Goodwin S."/>
            <person name="Spatafora J."/>
            <person name="Crous P."/>
            <person name="Grigoriev I."/>
        </authorList>
    </citation>
    <scope>NUCLEOTIDE SEQUENCE</scope>
    <source>
        <strain evidence="7">CBS 107.79</strain>
    </source>
</reference>
<dbReference type="PROSITE" id="PS51083">
    <property type="entry name" value="ZF_HIT"/>
    <property type="match status" value="1"/>
</dbReference>
<dbReference type="GO" id="GO:0000463">
    <property type="term" value="P:maturation of LSU-rRNA from tricistronic rRNA transcript (SSU-rRNA, 5.8S rRNA, LSU-rRNA)"/>
    <property type="evidence" value="ECO:0007669"/>
    <property type="project" value="TreeGrafter"/>
</dbReference>
<dbReference type="GO" id="GO:0005634">
    <property type="term" value="C:nucleus"/>
    <property type="evidence" value="ECO:0007669"/>
    <property type="project" value="TreeGrafter"/>
</dbReference>
<accession>A0A6A5VKC3</accession>